<evidence type="ECO:0000313" key="2">
    <source>
        <dbReference type="Proteomes" id="UP000799755"/>
    </source>
</evidence>
<sequence>MSTVLPTSEWEARTSDISQSTPFSSSQPSKPQRVLACVRCQQRKIKCDRRFPCANCNTSHAQCVPATLAPRGRRRRRLPERELLERLRKYEDLLHQNNVKFEPLHKDPAEEKKSTNTQGGDESDGEQPEASGADWSFHSTAAKPERVYEAKSFWHALNLGVQASGSDSDSSHDEVLEVVVKKGWVQLFGENDHLLFGSRIKNVDLSTLHPSPVQIFRLWQIYLDNVNPLLKVTHTPSLQGHIIEAASNVTNIKPTLEALMFSIYCMAILSLAVDDCQAIFGSSKDDLLIQFQFSCQQALLNCGFLRSSDRDCLTAFYLYLVSVRPSTVPQSLSAMLGVAIRIAQRMGIHSESALAKCTALEAELRRRLWWSLVLFDTRISEMADHKTATLAPTWDCRIPLNVNDSDLRPEMKVLPAVQEKSTDALFAVVRSELGEFVRHTMFHLAFTSPALKPIFKTALNGLIQEADELTTLEKTIEDKYLKFCDPENPLHFIAIWWTRAYLAKCRLLEHHSRYSNSSVQQTDAQCDAAISHALRMLECDTQFRTSPLIKRFLWLAHLYFPFPAYIQIIQDLKRRPGSEHAEQAWEVMSDNYEARFGFLCKDSESPLFKIFTKIVLQGWGAREAALSQLGEPLMPPRIVSSIRQRVAQIAQNAQTPDTHHPHVMGIGIDNFPMSIPIASIGSGGQGGYGAIRPGEYPNALGQAPIDVDVGSLDWAAMDSSFRGMYPGVWDAEL</sequence>
<keyword evidence="2" id="KW-1185">Reference proteome</keyword>
<evidence type="ECO:0000313" key="1">
    <source>
        <dbReference type="EMBL" id="KAF2466207.1"/>
    </source>
</evidence>
<proteinExistence type="predicted"/>
<comment type="caution">
    <text evidence="1">The sequence shown here is derived from an EMBL/GenBank/DDBJ whole genome shotgun (WGS) entry which is preliminary data.</text>
</comment>
<accession>A0ACB6QJA1</accession>
<dbReference type="Proteomes" id="UP000799755">
    <property type="component" value="Unassembled WGS sequence"/>
</dbReference>
<protein>
    <submittedName>
        <fullName evidence="1">Uncharacterized protein</fullName>
    </submittedName>
</protein>
<reference evidence="1" key="1">
    <citation type="journal article" date="2020" name="Stud. Mycol.">
        <title>101 Dothideomycetes genomes: a test case for predicting lifestyles and emergence of pathogens.</title>
        <authorList>
            <person name="Haridas S."/>
            <person name="Albert R."/>
            <person name="Binder M."/>
            <person name="Bloem J."/>
            <person name="Labutti K."/>
            <person name="Salamov A."/>
            <person name="Andreopoulos B."/>
            <person name="Baker S."/>
            <person name="Barry K."/>
            <person name="Bills G."/>
            <person name="Bluhm B."/>
            <person name="Cannon C."/>
            <person name="Castanera R."/>
            <person name="Culley D."/>
            <person name="Daum C."/>
            <person name="Ezra D."/>
            <person name="Gonzalez J."/>
            <person name="Henrissat B."/>
            <person name="Kuo A."/>
            <person name="Liang C."/>
            <person name="Lipzen A."/>
            <person name="Lutzoni F."/>
            <person name="Magnuson J."/>
            <person name="Mondo S."/>
            <person name="Nolan M."/>
            <person name="Ohm R."/>
            <person name="Pangilinan J."/>
            <person name="Park H.-J."/>
            <person name="Ramirez L."/>
            <person name="Alfaro M."/>
            <person name="Sun H."/>
            <person name="Tritt A."/>
            <person name="Yoshinaga Y."/>
            <person name="Zwiers L.-H."/>
            <person name="Turgeon B."/>
            <person name="Goodwin S."/>
            <person name="Spatafora J."/>
            <person name="Crous P."/>
            <person name="Grigoriev I."/>
        </authorList>
    </citation>
    <scope>NUCLEOTIDE SEQUENCE</scope>
    <source>
        <strain evidence="1">ATCC 200398</strain>
    </source>
</reference>
<dbReference type="EMBL" id="MU003526">
    <property type="protein sequence ID" value="KAF2466207.1"/>
    <property type="molecule type" value="Genomic_DNA"/>
</dbReference>
<organism evidence="1 2">
    <name type="scientific">Lindgomyces ingoldianus</name>
    <dbReference type="NCBI Taxonomy" id="673940"/>
    <lineage>
        <taxon>Eukaryota</taxon>
        <taxon>Fungi</taxon>
        <taxon>Dikarya</taxon>
        <taxon>Ascomycota</taxon>
        <taxon>Pezizomycotina</taxon>
        <taxon>Dothideomycetes</taxon>
        <taxon>Pleosporomycetidae</taxon>
        <taxon>Pleosporales</taxon>
        <taxon>Lindgomycetaceae</taxon>
        <taxon>Lindgomyces</taxon>
    </lineage>
</organism>
<gene>
    <name evidence="1" type="ORF">BDR25DRAFT_269406</name>
</gene>
<name>A0ACB6QJA1_9PLEO</name>